<keyword evidence="4" id="KW-0964">Secreted</keyword>
<evidence type="ECO:0000256" key="4">
    <source>
        <dbReference type="ARBA" id="ARBA00022525"/>
    </source>
</evidence>
<name>A0A5C6D1U4_9BACT</name>
<organism evidence="9 10">
    <name type="scientific">Novipirellula artificiosorum</name>
    <dbReference type="NCBI Taxonomy" id="2528016"/>
    <lineage>
        <taxon>Bacteria</taxon>
        <taxon>Pseudomonadati</taxon>
        <taxon>Planctomycetota</taxon>
        <taxon>Planctomycetia</taxon>
        <taxon>Pirellulales</taxon>
        <taxon>Pirellulaceae</taxon>
        <taxon>Novipirellula</taxon>
    </lineage>
</organism>
<proteinExistence type="predicted"/>
<evidence type="ECO:0000256" key="5">
    <source>
        <dbReference type="ARBA" id="ARBA00022729"/>
    </source>
</evidence>
<feature type="signal peptide" evidence="8">
    <location>
        <begin position="1"/>
        <end position="21"/>
    </location>
</feature>
<evidence type="ECO:0000256" key="6">
    <source>
        <dbReference type="ARBA" id="ARBA00022801"/>
    </source>
</evidence>
<evidence type="ECO:0000256" key="2">
    <source>
        <dbReference type="ARBA" id="ARBA00004613"/>
    </source>
</evidence>
<keyword evidence="10" id="KW-1185">Reference proteome</keyword>
<keyword evidence="5 8" id="KW-0732">Signal</keyword>
<accession>A0A5C6D1U4</accession>
<reference evidence="9 10" key="1">
    <citation type="submission" date="2019-02" db="EMBL/GenBank/DDBJ databases">
        <title>Deep-cultivation of Planctomycetes and their phenomic and genomic characterization uncovers novel biology.</title>
        <authorList>
            <person name="Wiegand S."/>
            <person name="Jogler M."/>
            <person name="Boedeker C."/>
            <person name="Pinto D."/>
            <person name="Vollmers J."/>
            <person name="Rivas-Marin E."/>
            <person name="Kohn T."/>
            <person name="Peeters S.H."/>
            <person name="Heuer A."/>
            <person name="Rast P."/>
            <person name="Oberbeckmann S."/>
            <person name="Bunk B."/>
            <person name="Jeske O."/>
            <person name="Meyerdierks A."/>
            <person name="Storesund J.E."/>
            <person name="Kallscheuer N."/>
            <person name="Luecker S."/>
            <person name="Lage O.M."/>
            <person name="Pohl T."/>
            <person name="Merkel B.J."/>
            <person name="Hornburger P."/>
            <person name="Mueller R.-W."/>
            <person name="Bruemmer F."/>
            <person name="Labrenz M."/>
            <person name="Spormann A.M."/>
            <person name="Op Den Camp H."/>
            <person name="Overmann J."/>
            <person name="Amann R."/>
            <person name="Jetten M.S.M."/>
            <person name="Mascher T."/>
            <person name="Medema M.H."/>
            <person name="Devos D.P."/>
            <person name="Kaster A.-K."/>
            <person name="Ovreas L."/>
            <person name="Rohde M."/>
            <person name="Galperin M.Y."/>
            <person name="Jogler C."/>
        </authorList>
    </citation>
    <scope>NUCLEOTIDE SEQUENCE [LARGE SCALE GENOMIC DNA]</scope>
    <source>
        <strain evidence="9 10">Poly41</strain>
    </source>
</reference>
<dbReference type="PROSITE" id="PS51257">
    <property type="entry name" value="PROKAR_LIPOPROTEIN"/>
    <property type="match status" value="1"/>
</dbReference>
<comment type="catalytic activity">
    <reaction evidence="1">
        <text>Hydrolysis of terminal non-reducing alpha-L-arabinofuranoside residues in alpha-L-arabinosides.</text>
        <dbReference type="EC" id="3.2.1.55"/>
    </reaction>
</comment>
<protein>
    <recommendedName>
        <fullName evidence="3">non-reducing end alpha-L-arabinofuranosidase</fullName>
        <ecNumber evidence="3">3.2.1.55</ecNumber>
    </recommendedName>
</protein>
<dbReference type="Pfam" id="PF03664">
    <property type="entry name" value="Glyco_hydro_62"/>
    <property type="match status" value="1"/>
</dbReference>
<dbReference type="EMBL" id="SJPV01000018">
    <property type="protein sequence ID" value="TWU31153.1"/>
    <property type="molecule type" value="Genomic_DNA"/>
</dbReference>
<dbReference type="GO" id="GO:0005576">
    <property type="term" value="C:extracellular region"/>
    <property type="evidence" value="ECO:0007669"/>
    <property type="project" value="UniProtKB-SubCell"/>
</dbReference>
<dbReference type="Gene3D" id="2.115.10.20">
    <property type="entry name" value="Glycosyl hydrolase domain, family 43"/>
    <property type="match status" value="1"/>
</dbReference>
<comment type="caution">
    <text evidence="9">The sequence shown here is derived from an EMBL/GenBank/DDBJ whole genome shotgun (WGS) entry which is preliminary data.</text>
</comment>
<dbReference type="SUPFAM" id="SSF75005">
    <property type="entry name" value="Arabinanase/levansucrase/invertase"/>
    <property type="match status" value="1"/>
</dbReference>
<dbReference type="EC" id="3.2.1.55" evidence="3"/>
<evidence type="ECO:0000256" key="7">
    <source>
        <dbReference type="ARBA" id="ARBA00023295"/>
    </source>
</evidence>
<dbReference type="AlphaFoldDB" id="A0A5C6D1U4"/>
<comment type="subcellular location">
    <subcellularLocation>
        <location evidence="2">Secreted</location>
    </subcellularLocation>
</comment>
<evidence type="ECO:0000256" key="8">
    <source>
        <dbReference type="SAM" id="SignalP"/>
    </source>
</evidence>
<dbReference type="PANTHER" id="PTHR40631:SF2">
    <property type="entry name" value="ALPHA-L-ARABINOFURANOSIDASE"/>
    <property type="match status" value="1"/>
</dbReference>
<dbReference type="CDD" id="cd08987">
    <property type="entry name" value="GH62"/>
    <property type="match status" value="1"/>
</dbReference>
<evidence type="ECO:0000256" key="1">
    <source>
        <dbReference type="ARBA" id="ARBA00001462"/>
    </source>
</evidence>
<dbReference type="RefSeq" id="WP_146531041.1">
    <property type="nucleotide sequence ID" value="NZ_SJPV01000018.1"/>
</dbReference>
<dbReference type="InterPro" id="IPR023296">
    <property type="entry name" value="Glyco_hydro_beta-prop_sf"/>
</dbReference>
<gene>
    <name evidence="9" type="primary">xynC_2</name>
    <name evidence="9" type="ORF">Poly41_63440</name>
</gene>
<dbReference type="InterPro" id="IPR005193">
    <property type="entry name" value="GH62_arabinosidase"/>
</dbReference>
<evidence type="ECO:0000256" key="3">
    <source>
        <dbReference type="ARBA" id="ARBA00012670"/>
    </source>
</evidence>
<sequence precursor="true">MKNRVYSWPVLLMLSCGLVLASTATQSVHAQIAEAETVGADASKLPIATPLKWQSSGAIVSPISDESHAIVSVKDPTVVHYDGLWHIYATAYSTSARTWSMVYLNFKDWSEAANAKLTYIDVNPSLKGYHCAPHLVYFTPHKKWYLIFQSQQPQYCTTNDISKPETWTAPQNFFDKMPESTPRLPIDYHVICDDTHAYLFFTGDDGRFYRSRTKIDDFPKGFSDPEIAIKENRNDLFEGSMTYKIKGTDTYLTIIEAMSPARYYRAWVSDDLNGQWTPLADADSWETPFAGINNVTFEDGAEPWTRDISHGELLRDNYDQTPTIDLENLRFLYQGRDPQSGGRYELLPYRLGLLTLDRTDE</sequence>
<dbReference type="PANTHER" id="PTHR40631">
    <property type="entry name" value="ALPHA-L-ARABINOFURANOSIDASE AXHA-2-RELATED"/>
    <property type="match status" value="1"/>
</dbReference>
<dbReference type="OrthoDB" id="9795554at2"/>
<dbReference type="Proteomes" id="UP000319143">
    <property type="component" value="Unassembled WGS sequence"/>
</dbReference>
<feature type="chain" id="PRO_5022849363" description="non-reducing end alpha-L-arabinofuranosidase" evidence="8">
    <location>
        <begin position="22"/>
        <end position="361"/>
    </location>
</feature>
<dbReference type="GO" id="GO:0046373">
    <property type="term" value="P:L-arabinose metabolic process"/>
    <property type="evidence" value="ECO:0007669"/>
    <property type="project" value="InterPro"/>
</dbReference>
<dbReference type="GO" id="GO:0046556">
    <property type="term" value="F:alpha-L-arabinofuranosidase activity"/>
    <property type="evidence" value="ECO:0007669"/>
    <property type="project" value="UniProtKB-EC"/>
</dbReference>
<keyword evidence="7 9" id="KW-0326">Glycosidase</keyword>
<evidence type="ECO:0000313" key="10">
    <source>
        <dbReference type="Proteomes" id="UP000319143"/>
    </source>
</evidence>
<keyword evidence="6 9" id="KW-0378">Hydrolase</keyword>
<evidence type="ECO:0000313" key="9">
    <source>
        <dbReference type="EMBL" id="TWU31153.1"/>
    </source>
</evidence>